<feature type="transmembrane region" description="Helical" evidence="1">
    <location>
        <begin position="49"/>
        <end position="73"/>
    </location>
</feature>
<feature type="transmembrane region" description="Helical" evidence="1">
    <location>
        <begin position="20"/>
        <end position="43"/>
    </location>
</feature>
<evidence type="ECO:0000256" key="1">
    <source>
        <dbReference type="SAM" id="Phobius"/>
    </source>
</evidence>
<name>A0A1M6NI05_9BACT</name>
<keyword evidence="1" id="KW-0812">Transmembrane</keyword>
<dbReference type="AlphaFoldDB" id="A0A1M6NI05"/>
<evidence type="ECO:0000313" key="2">
    <source>
        <dbReference type="EMBL" id="SHJ95244.1"/>
    </source>
</evidence>
<keyword evidence="3" id="KW-1185">Reference proteome</keyword>
<sequence length="92" mass="10616">MEASLKKDLAACGSLLWRSFFLMPLMLAVWLVVGTLWLSRYLLPIPSALFIYAGHWSMAWTFLAIWATVMICFRGLKLKRMFERAPSYLLIA</sequence>
<evidence type="ECO:0000313" key="3">
    <source>
        <dbReference type="Proteomes" id="UP000184510"/>
    </source>
</evidence>
<keyword evidence="1" id="KW-1133">Transmembrane helix</keyword>
<dbReference type="EMBL" id="FQYR01000005">
    <property type="protein sequence ID" value="SHJ95244.1"/>
    <property type="molecule type" value="Genomic_DNA"/>
</dbReference>
<dbReference type="STRING" id="1123071.SAMN02745181_2860"/>
<dbReference type="RefSeq" id="WP_143184436.1">
    <property type="nucleotide sequence ID" value="NZ_FQYR01000005.1"/>
</dbReference>
<dbReference type="Proteomes" id="UP000184510">
    <property type="component" value="Unassembled WGS sequence"/>
</dbReference>
<organism evidence="2 3">
    <name type="scientific">Rubritalea squalenifaciens DSM 18772</name>
    <dbReference type="NCBI Taxonomy" id="1123071"/>
    <lineage>
        <taxon>Bacteria</taxon>
        <taxon>Pseudomonadati</taxon>
        <taxon>Verrucomicrobiota</taxon>
        <taxon>Verrucomicrobiia</taxon>
        <taxon>Verrucomicrobiales</taxon>
        <taxon>Rubritaleaceae</taxon>
        <taxon>Rubritalea</taxon>
    </lineage>
</organism>
<gene>
    <name evidence="2" type="ORF">SAMN02745181_2860</name>
</gene>
<accession>A0A1M6NI05</accession>
<reference evidence="2 3" key="1">
    <citation type="submission" date="2016-11" db="EMBL/GenBank/DDBJ databases">
        <authorList>
            <person name="Jaros S."/>
            <person name="Januszkiewicz K."/>
            <person name="Wedrychowicz H."/>
        </authorList>
    </citation>
    <scope>NUCLEOTIDE SEQUENCE [LARGE SCALE GENOMIC DNA]</scope>
    <source>
        <strain evidence="2 3">DSM 18772</strain>
    </source>
</reference>
<proteinExistence type="predicted"/>
<protein>
    <submittedName>
        <fullName evidence="2">Uncharacterized protein</fullName>
    </submittedName>
</protein>
<dbReference type="InParanoid" id="A0A1M6NI05"/>
<keyword evidence="1" id="KW-0472">Membrane</keyword>